<dbReference type="PANTHER" id="PTHR43721:SF22">
    <property type="entry name" value="ELONGATION FACTOR TU, MITOCHONDRIAL"/>
    <property type="match status" value="1"/>
</dbReference>
<accession>A0ABN1F6P6</accession>
<dbReference type="RefSeq" id="WP_344070590.1">
    <property type="nucleotide sequence ID" value="NZ_BAAACA010000006.1"/>
</dbReference>
<dbReference type="CDD" id="cd04171">
    <property type="entry name" value="SelB"/>
    <property type="match status" value="1"/>
</dbReference>
<dbReference type="GO" id="GO:0003746">
    <property type="term" value="F:translation elongation factor activity"/>
    <property type="evidence" value="ECO:0007669"/>
    <property type="project" value="UniProtKB-KW"/>
</dbReference>
<protein>
    <submittedName>
        <fullName evidence="6">Selenocysteine-specific translation elongation factor</fullName>
    </submittedName>
</protein>
<evidence type="ECO:0000256" key="3">
    <source>
        <dbReference type="ARBA" id="ARBA00022917"/>
    </source>
</evidence>
<dbReference type="InterPro" id="IPR050055">
    <property type="entry name" value="EF-Tu_GTPase"/>
</dbReference>
<evidence type="ECO:0000256" key="4">
    <source>
        <dbReference type="ARBA" id="ARBA00023134"/>
    </source>
</evidence>
<dbReference type="PRINTS" id="PR00315">
    <property type="entry name" value="ELONGATNFCT"/>
</dbReference>
<dbReference type="Gene3D" id="1.10.10.10">
    <property type="entry name" value="Winged helix-like DNA-binding domain superfamily/Winged helix DNA-binding domain"/>
    <property type="match status" value="1"/>
</dbReference>
<proteinExistence type="predicted"/>
<dbReference type="PROSITE" id="PS51722">
    <property type="entry name" value="G_TR_2"/>
    <property type="match status" value="1"/>
</dbReference>
<name>A0ABN1F6P6_9ACTN</name>
<dbReference type="InterPro" id="IPR000795">
    <property type="entry name" value="T_Tr_GTP-bd_dom"/>
</dbReference>
<dbReference type="EMBL" id="BAAACA010000006">
    <property type="protein sequence ID" value="GAA0583662.1"/>
    <property type="molecule type" value="Genomic_DNA"/>
</dbReference>
<dbReference type="InterPro" id="IPR009000">
    <property type="entry name" value="Transl_B-barrel_sf"/>
</dbReference>
<dbReference type="Pfam" id="PF09107">
    <property type="entry name" value="WHD_3rd_SelB"/>
    <property type="match status" value="1"/>
</dbReference>
<gene>
    <name evidence="6" type="primary">selB</name>
    <name evidence="6" type="ORF">GCM10010394_10600</name>
</gene>
<dbReference type="SUPFAM" id="SSF52540">
    <property type="entry name" value="P-loop containing nucleoside triphosphate hydrolases"/>
    <property type="match status" value="1"/>
</dbReference>
<dbReference type="Gene3D" id="3.40.50.300">
    <property type="entry name" value="P-loop containing nucleotide triphosphate hydrolases"/>
    <property type="match status" value="1"/>
</dbReference>
<dbReference type="InterPro" id="IPR015191">
    <property type="entry name" value="SelB_WHD4"/>
</dbReference>
<evidence type="ECO:0000313" key="6">
    <source>
        <dbReference type="EMBL" id="GAA0583662.1"/>
    </source>
</evidence>
<keyword evidence="4" id="KW-0342">GTP-binding</keyword>
<dbReference type="InterPro" id="IPR036388">
    <property type="entry name" value="WH-like_DNA-bd_sf"/>
</dbReference>
<dbReference type="Proteomes" id="UP001500668">
    <property type="component" value="Unassembled WGS sequence"/>
</dbReference>
<feature type="domain" description="Tr-type G" evidence="5">
    <location>
        <begin position="1"/>
        <end position="170"/>
    </location>
</feature>
<dbReference type="InterPro" id="IPR027417">
    <property type="entry name" value="P-loop_NTPase"/>
</dbReference>
<comment type="caution">
    <text evidence="6">The sequence shown here is derived from an EMBL/GenBank/DDBJ whole genome shotgun (WGS) entry which is preliminary data.</text>
</comment>
<sequence>MHVLATAGHVDHGKSTLVRALTGQNPDRLAEERRRNMTIDLGFAWTTLDAGQKIAFVDVPGHADFVPNMLAGIGPVPAVLFVVAADEGWMPQSAEHLAALDALQVRHGLLVVTRSDLADPGPAGTQALAKMRTTSLRHVDRVAVSSTTGAGLEQLRHHLAELVRDLAPPDASGPVRLWVDRVFTVRGAGLVTTGTLPQGTVEVGDELVVAPRGIRVKVRGIQTLGTQTSTTRGVARVALNLRGLGRDDIRRGDALLTPRRFLDTTVCDVRLHHTGDARMPKTLMLHIGAATRAVHVRPLGTEAARLSFAPALPLHIGDRALLRDPGRHRIVTGVTVLDVQPPELRRRGAATLRARQLATLSGTQAEAQELAHRRLVRRPLLEAMGVRVTSAPVAADWLADPGYWQEMAQRLTVLVSDHAAAQPYSDGLPLETARQMLGLPEPALVAALVELPLVLRQGRIVHQGEKLPEPLATAVRQVRDVLQRAPFRAPEAQDLAGLHLGAREIRRVVRAGLLLCLEEKVVLMPDAPQQALARLALLEQPFTVSEATRALDTTRRVSLPLLRHLDGQGLTLRLDDNRREVVRRRGG</sequence>
<keyword evidence="3" id="KW-0648">Protein biosynthesis</keyword>
<keyword evidence="2" id="KW-0963">Cytoplasm</keyword>
<comment type="subcellular location">
    <subcellularLocation>
        <location evidence="1">Cytoplasm</location>
    </subcellularLocation>
</comment>
<dbReference type="InterPro" id="IPR004535">
    <property type="entry name" value="Transl_elong_SelB"/>
</dbReference>
<keyword evidence="4" id="KW-0547">Nucleotide-binding</keyword>
<reference evidence="6 7" key="1">
    <citation type="journal article" date="2019" name="Int. J. Syst. Evol. Microbiol.">
        <title>The Global Catalogue of Microorganisms (GCM) 10K type strain sequencing project: providing services to taxonomists for standard genome sequencing and annotation.</title>
        <authorList>
            <consortium name="The Broad Institute Genomics Platform"/>
            <consortium name="The Broad Institute Genome Sequencing Center for Infectious Disease"/>
            <person name="Wu L."/>
            <person name="Ma J."/>
        </authorList>
    </citation>
    <scope>NUCLEOTIDE SEQUENCE [LARGE SCALE GENOMIC DNA]</scope>
    <source>
        <strain evidence="6 7">JCM 5067</strain>
    </source>
</reference>
<evidence type="ECO:0000259" key="5">
    <source>
        <dbReference type="PROSITE" id="PS51722"/>
    </source>
</evidence>
<evidence type="ECO:0000313" key="7">
    <source>
        <dbReference type="Proteomes" id="UP001500668"/>
    </source>
</evidence>
<keyword evidence="7" id="KW-1185">Reference proteome</keyword>
<dbReference type="Pfam" id="PF00009">
    <property type="entry name" value="GTP_EFTU"/>
    <property type="match status" value="1"/>
</dbReference>
<dbReference type="Gene3D" id="2.40.30.10">
    <property type="entry name" value="Translation factors"/>
    <property type="match status" value="1"/>
</dbReference>
<evidence type="ECO:0000256" key="2">
    <source>
        <dbReference type="ARBA" id="ARBA00022490"/>
    </source>
</evidence>
<evidence type="ECO:0000256" key="1">
    <source>
        <dbReference type="ARBA" id="ARBA00004496"/>
    </source>
</evidence>
<keyword evidence="6" id="KW-0251">Elongation factor</keyword>
<dbReference type="SUPFAM" id="SSF50447">
    <property type="entry name" value="Translation proteins"/>
    <property type="match status" value="1"/>
</dbReference>
<organism evidence="6 7">
    <name type="scientific">Streptomyces crystallinus</name>
    <dbReference type="NCBI Taxonomy" id="68191"/>
    <lineage>
        <taxon>Bacteria</taxon>
        <taxon>Bacillati</taxon>
        <taxon>Actinomycetota</taxon>
        <taxon>Actinomycetes</taxon>
        <taxon>Kitasatosporales</taxon>
        <taxon>Streptomycetaceae</taxon>
        <taxon>Streptomyces</taxon>
    </lineage>
</organism>
<dbReference type="PANTHER" id="PTHR43721">
    <property type="entry name" value="ELONGATION FACTOR TU-RELATED"/>
    <property type="match status" value="1"/>
</dbReference>
<dbReference type="NCBIfam" id="TIGR00475">
    <property type="entry name" value="selB"/>
    <property type="match status" value="1"/>
</dbReference>